<comment type="caution">
    <text evidence="1">The sequence shown here is derived from an EMBL/GenBank/DDBJ whole genome shotgun (WGS) entry which is preliminary data.</text>
</comment>
<sequence>MALARKGSRRIVVDGDTYRWRIRHKPSYSQGNGWTPLTFAVEATAGPGTVLVVRTGQPHPGNWFGLRSKPVLPTDVERAIRTARVQGWTPSASGTPFVLDLANALDDPSA</sequence>
<reference evidence="1" key="1">
    <citation type="submission" date="2020-12" db="EMBL/GenBank/DDBJ databases">
        <title>Prauserella sp. ASG 168, a novel actinomycete isolated from cave rock.</title>
        <authorList>
            <person name="Suriyachadkun C."/>
        </authorList>
    </citation>
    <scope>NUCLEOTIDE SEQUENCE</scope>
    <source>
        <strain evidence="1">ASG 168</strain>
    </source>
</reference>
<evidence type="ECO:0000313" key="2">
    <source>
        <dbReference type="Proteomes" id="UP000635245"/>
    </source>
</evidence>
<dbReference type="EMBL" id="JAENJH010000009">
    <property type="protein sequence ID" value="MBK1788061.1"/>
    <property type="molecule type" value="Genomic_DNA"/>
</dbReference>
<evidence type="ECO:0000313" key="1">
    <source>
        <dbReference type="EMBL" id="MBK1788061.1"/>
    </source>
</evidence>
<protein>
    <submittedName>
        <fullName evidence="1">Uncharacterized protein</fullName>
    </submittedName>
</protein>
<gene>
    <name evidence="1" type="ORF">JHE00_27335</name>
</gene>
<organism evidence="1 2">
    <name type="scientific">Prauserella cavernicola</name>
    <dbReference type="NCBI Taxonomy" id="2800127"/>
    <lineage>
        <taxon>Bacteria</taxon>
        <taxon>Bacillati</taxon>
        <taxon>Actinomycetota</taxon>
        <taxon>Actinomycetes</taxon>
        <taxon>Pseudonocardiales</taxon>
        <taxon>Pseudonocardiaceae</taxon>
        <taxon>Prauserella</taxon>
    </lineage>
</organism>
<keyword evidence="2" id="KW-1185">Reference proteome</keyword>
<dbReference type="AlphaFoldDB" id="A0A934QX03"/>
<name>A0A934QX03_9PSEU</name>
<accession>A0A934QX03</accession>
<proteinExistence type="predicted"/>
<dbReference type="Proteomes" id="UP000635245">
    <property type="component" value="Unassembled WGS sequence"/>
</dbReference>